<evidence type="ECO:0000256" key="1">
    <source>
        <dbReference type="ARBA" id="ARBA00022679"/>
    </source>
</evidence>
<dbReference type="InterPro" id="IPR003594">
    <property type="entry name" value="HATPase_dom"/>
</dbReference>
<accession>A0A1C6SWD5</accession>
<evidence type="ECO:0000256" key="3">
    <source>
        <dbReference type="ARBA" id="ARBA00023012"/>
    </source>
</evidence>
<dbReference type="CDD" id="cd16917">
    <property type="entry name" value="HATPase_UhpB-NarQ-NarX-like"/>
    <property type="match status" value="1"/>
</dbReference>
<dbReference type="InterPro" id="IPR036890">
    <property type="entry name" value="HATPase_C_sf"/>
</dbReference>
<proteinExistence type="predicted"/>
<dbReference type="Gene3D" id="3.30.565.10">
    <property type="entry name" value="Histidine kinase-like ATPase, C-terminal domain"/>
    <property type="match status" value="1"/>
</dbReference>
<dbReference type="Pfam" id="PF02518">
    <property type="entry name" value="HATPase_c"/>
    <property type="match status" value="1"/>
</dbReference>
<evidence type="ECO:0000259" key="4">
    <source>
        <dbReference type="Pfam" id="PF02518"/>
    </source>
</evidence>
<keyword evidence="3" id="KW-0902">Two-component regulatory system</keyword>
<protein>
    <submittedName>
        <fullName evidence="5">Signal transduction histidine kinase</fullName>
    </submittedName>
</protein>
<dbReference type="GO" id="GO:0016301">
    <property type="term" value="F:kinase activity"/>
    <property type="evidence" value="ECO:0007669"/>
    <property type="project" value="UniProtKB-KW"/>
</dbReference>
<evidence type="ECO:0000256" key="2">
    <source>
        <dbReference type="ARBA" id="ARBA00022777"/>
    </source>
</evidence>
<keyword evidence="2 5" id="KW-0418">Kinase</keyword>
<dbReference type="AlphaFoldDB" id="A0A1C6SWD5"/>
<dbReference type="GO" id="GO:0000160">
    <property type="term" value="P:phosphorelay signal transduction system"/>
    <property type="evidence" value="ECO:0007669"/>
    <property type="project" value="UniProtKB-KW"/>
</dbReference>
<keyword evidence="1" id="KW-0808">Transferase</keyword>
<dbReference type="STRING" id="145857.GA0070616_4752"/>
<sequence>MVIIDLRARMTIVSLVGHCPLTGVALTGESRANRLMVVFVALHRLGCLVPAIASSAHGPYRSPLANLVLLGAAVAWNLALFRVACRRGWFPPPLVYLDVAFAAGLVALVSANLPTGDVSANWGIWAAQAGASLAAAAIGRAVAAVAVVGALVVAETVVTAGWSAGGASAVDLVYAANATACFALAAGFGIRYLRQEGRHLDRVNAQRLVAEAERAADHARYVTRVAHHRALHDTVLTTLTLIARGGVDHRAVPVRQRCARDADYIRGLLADRADARFGTLGEALREVVGGVSLLGLRVRYRSDLTPPDVPPSVVDALRDAAREALNNVVKHAGVDEAWVTVTSESDVLRVTVVDRGRGFDLVAVPPGFGFRNSVVDRVSEVGGRVRVSSEPGAGTCVELAWPR</sequence>
<evidence type="ECO:0000313" key="5">
    <source>
        <dbReference type="EMBL" id="SCL33603.1"/>
    </source>
</evidence>
<reference evidence="5 6" key="1">
    <citation type="submission" date="2016-06" db="EMBL/GenBank/DDBJ databases">
        <authorList>
            <person name="Kjaerup R.B."/>
            <person name="Dalgaard T.S."/>
            <person name="Juul-Madsen H.R."/>
        </authorList>
    </citation>
    <scope>NUCLEOTIDE SEQUENCE [LARGE SCALE GENOMIC DNA]</scope>
    <source>
        <strain evidence="5 6">DSM 43818</strain>
    </source>
</reference>
<feature type="domain" description="Histidine kinase/HSP90-like ATPase" evidence="4">
    <location>
        <begin position="315"/>
        <end position="402"/>
    </location>
</feature>
<dbReference type="SUPFAM" id="SSF55874">
    <property type="entry name" value="ATPase domain of HSP90 chaperone/DNA topoisomerase II/histidine kinase"/>
    <property type="match status" value="1"/>
</dbReference>
<evidence type="ECO:0000313" key="6">
    <source>
        <dbReference type="Proteomes" id="UP000199699"/>
    </source>
</evidence>
<dbReference type="PANTHER" id="PTHR24421">
    <property type="entry name" value="NITRATE/NITRITE SENSOR PROTEIN NARX-RELATED"/>
    <property type="match status" value="1"/>
</dbReference>
<gene>
    <name evidence="5" type="ORF">GA0070616_4752</name>
</gene>
<dbReference type="Proteomes" id="UP000199699">
    <property type="component" value="Unassembled WGS sequence"/>
</dbReference>
<keyword evidence="6" id="KW-1185">Reference proteome</keyword>
<dbReference type="EMBL" id="FMHT01000003">
    <property type="protein sequence ID" value="SCL33603.1"/>
    <property type="molecule type" value="Genomic_DNA"/>
</dbReference>
<organism evidence="5 6">
    <name type="scientific">Micromonospora nigra</name>
    <dbReference type="NCBI Taxonomy" id="145857"/>
    <lineage>
        <taxon>Bacteria</taxon>
        <taxon>Bacillati</taxon>
        <taxon>Actinomycetota</taxon>
        <taxon>Actinomycetes</taxon>
        <taxon>Micromonosporales</taxon>
        <taxon>Micromonosporaceae</taxon>
        <taxon>Micromonospora</taxon>
    </lineage>
</organism>
<name>A0A1C6SWD5_9ACTN</name>
<dbReference type="InterPro" id="IPR050482">
    <property type="entry name" value="Sensor_HK_TwoCompSys"/>
</dbReference>